<dbReference type="SUPFAM" id="SSF51735">
    <property type="entry name" value="NAD(P)-binding Rossmann-fold domains"/>
    <property type="match status" value="1"/>
</dbReference>
<dbReference type="STRING" id="1423727.FC34_GL001027"/>
<dbReference type="RefSeq" id="WP_057894316.1">
    <property type="nucleotide sequence ID" value="NZ_AYZQ01000002.1"/>
</dbReference>
<evidence type="ECO:0000256" key="2">
    <source>
        <dbReference type="ARBA" id="ARBA00023002"/>
    </source>
</evidence>
<dbReference type="PRINTS" id="PR00081">
    <property type="entry name" value="GDHRDH"/>
</dbReference>
<comment type="caution">
    <text evidence="4">The sequence shown here is derived from an EMBL/GenBank/DDBJ whole genome shotgun (WGS) entry which is preliminary data.</text>
</comment>
<keyword evidence="5" id="KW-1185">Reference proteome</keyword>
<dbReference type="NCBIfam" id="NF004826">
    <property type="entry name" value="PRK06182.1"/>
    <property type="match status" value="1"/>
</dbReference>
<keyword evidence="2" id="KW-0560">Oxidoreductase</keyword>
<evidence type="ECO:0000313" key="5">
    <source>
        <dbReference type="Proteomes" id="UP000051672"/>
    </source>
</evidence>
<evidence type="ECO:0008006" key="6">
    <source>
        <dbReference type="Google" id="ProtNLM"/>
    </source>
</evidence>
<dbReference type="CDD" id="cd05374">
    <property type="entry name" value="17beta-HSD-like_SDR_c"/>
    <property type="match status" value="1"/>
</dbReference>
<evidence type="ECO:0000256" key="1">
    <source>
        <dbReference type="ARBA" id="ARBA00006484"/>
    </source>
</evidence>
<sequence>MARIILITGASSGIGFEAAKQLAQAGNIVYGAARRLDRLQELTNYGVTPVALDVTDAAAAQTVVDDIIQKENRLDVLINNAGYGSYGAVEEVSIDEAKRQFDVNLFGLAQMTKLVLPQMRKQHSGTIINTSSMAGKVWTPFGAWYHATKFAVEGFSNSMRLELEPFGIHVVLIEPGAIKTSWGMIAADHLSESSAQGPYAKAAQRTANNLRRLYSSSFITAASKIGRVMAKAATAKRPRIHYLTGFGAKPSVFFSRIVPNQIFDAVIKRVM</sequence>
<dbReference type="GO" id="GO:0016491">
    <property type="term" value="F:oxidoreductase activity"/>
    <property type="evidence" value="ECO:0007669"/>
    <property type="project" value="UniProtKB-KW"/>
</dbReference>
<name>A0A0R2B8X1_9LACO</name>
<comment type="similarity">
    <text evidence="1 3">Belongs to the short-chain dehydrogenases/reductases (SDR) family.</text>
</comment>
<gene>
    <name evidence="4" type="ORF">FC34_GL001027</name>
</gene>
<dbReference type="Gene3D" id="3.40.50.720">
    <property type="entry name" value="NAD(P)-binding Rossmann-like Domain"/>
    <property type="match status" value="1"/>
</dbReference>
<reference evidence="4 5" key="1">
    <citation type="journal article" date="2015" name="Genome Announc.">
        <title>Expanding the biotechnology potential of lactobacilli through comparative genomics of 213 strains and associated genera.</title>
        <authorList>
            <person name="Sun Z."/>
            <person name="Harris H.M."/>
            <person name="McCann A."/>
            <person name="Guo C."/>
            <person name="Argimon S."/>
            <person name="Zhang W."/>
            <person name="Yang X."/>
            <person name="Jeffery I.B."/>
            <person name="Cooney J.C."/>
            <person name="Kagawa T.F."/>
            <person name="Liu W."/>
            <person name="Song Y."/>
            <person name="Salvetti E."/>
            <person name="Wrobel A."/>
            <person name="Rasinkangas P."/>
            <person name="Parkhill J."/>
            <person name="Rea M.C."/>
            <person name="O'Sullivan O."/>
            <person name="Ritari J."/>
            <person name="Douillard F.P."/>
            <person name="Paul Ross R."/>
            <person name="Yang R."/>
            <person name="Briner A.E."/>
            <person name="Felis G.E."/>
            <person name="de Vos W.M."/>
            <person name="Barrangou R."/>
            <person name="Klaenhammer T.R."/>
            <person name="Caufield P.W."/>
            <person name="Cui Y."/>
            <person name="Zhang H."/>
            <person name="O'Toole P.W."/>
        </authorList>
    </citation>
    <scope>NUCLEOTIDE SEQUENCE [LARGE SCALE GENOMIC DNA]</scope>
    <source>
        <strain evidence="4 5">DSM 23927</strain>
    </source>
</reference>
<protein>
    <recommendedName>
        <fullName evidence="6">Short chain dehydrogenase</fullName>
    </recommendedName>
</protein>
<proteinExistence type="inferred from homology"/>
<dbReference type="EMBL" id="AYZQ01000002">
    <property type="protein sequence ID" value="KRM72044.1"/>
    <property type="molecule type" value="Genomic_DNA"/>
</dbReference>
<dbReference type="PRINTS" id="PR00080">
    <property type="entry name" value="SDRFAMILY"/>
</dbReference>
<dbReference type="Pfam" id="PF00106">
    <property type="entry name" value="adh_short"/>
    <property type="match status" value="1"/>
</dbReference>
<dbReference type="PANTHER" id="PTHR43976:SF16">
    <property type="entry name" value="SHORT-CHAIN DEHYDROGENASE_REDUCTASE FAMILY PROTEIN"/>
    <property type="match status" value="1"/>
</dbReference>
<evidence type="ECO:0000256" key="3">
    <source>
        <dbReference type="RuleBase" id="RU000363"/>
    </source>
</evidence>
<dbReference type="PANTHER" id="PTHR43976">
    <property type="entry name" value="SHORT CHAIN DEHYDROGENASE"/>
    <property type="match status" value="1"/>
</dbReference>
<organism evidence="4 5">
    <name type="scientific">Lacticaseibacillus brantae DSM 23927</name>
    <dbReference type="NCBI Taxonomy" id="1423727"/>
    <lineage>
        <taxon>Bacteria</taxon>
        <taxon>Bacillati</taxon>
        <taxon>Bacillota</taxon>
        <taxon>Bacilli</taxon>
        <taxon>Lactobacillales</taxon>
        <taxon>Lactobacillaceae</taxon>
        <taxon>Lacticaseibacillus</taxon>
    </lineage>
</organism>
<dbReference type="AlphaFoldDB" id="A0A0R2B8X1"/>
<dbReference type="InterPro" id="IPR036291">
    <property type="entry name" value="NAD(P)-bd_dom_sf"/>
</dbReference>
<dbReference type="InterPro" id="IPR002347">
    <property type="entry name" value="SDR_fam"/>
</dbReference>
<dbReference type="InterPro" id="IPR051911">
    <property type="entry name" value="SDR_oxidoreductase"/>
</dbReference>
<evidence type="ECO:0000313" key="4">
    <source>
        <dbReference type="EMBL" id="KRM72044.1"/>
    </source>
</evidence>
<accession>A0A0R2B8X1</accession>
<dbReference type="Proteomes" id="UP000051672">
    <property type="component" value="Unassembled WGS sequence"/>
</dbReference>
<dbReference type="PATRIC" id="fig|1423727.3.peg.1035"/>